<evidence type="ECO:0000313" key="3">
    <source>
        <dbReference type="EMBL" id="CAF3822534.1"/>
    </source>
</evidence>
<accession>A0A815PJ36</accession>
<gene>
    <name evidence="2" type="ORF">JYZ213_LOCUS40604</name>
    <name evidence="3" type="ORF">OXD698_LOCUS19537</name>
</gene>
<dbReference type="Proteomes" id="UP000663845">
    <property type="component" value="Unassembled WGS sequence"/>
</dbReference>
<dbReference type="EMBL" id="CAJOAZ010001505">
    <property type="protein sequence ID" value="CAF3822534.1"/>
    <property type="molecule type" value="Genomic_DNA"/>
</dbReference>
<dbReference type="AlphaFoldDB" id="A0A815PJ36"/>
<dbReference type="Proteomes" id="UP000663844">
    <property type="component" value="Unassembled WGS sequence"/>
</dbReference>
<evidence type="ECO:0000313" key="2">
    <source>
        <dbReference type="EMBL" id="CAF1449568.1"/>
    </source>
</evidence>
<reference evidence="2" key="1">
    <citation type="submission" date="2021-02" db="EMBL/GenBank/DDBJ databases">
        <authorList>
            <person name="Nowell W R."/>
        </authorList>
    </citation>
    <scope>NUCLEOTIDE SEQUENCE</scope>
</reference>
<protein>
    <submittedName>
        <fullName evidence="2">Uncharacterized protein</fullName>
    </submittedName>
</protein>
<evidence type="ECO:0000313" key="4">
    <source>
        <dbReference type="Proteomes" id="UP000663845"/>
    </source>
</evidence>
<name>A0A815PJ36_9BILA</name>
<evidence type="ECO:0000256" key="1">
    <source>
        <dbReference type="SAM" id="MobiDB-lite"/>
    </source>
</evidence>
<dbReference type="EMBL" id="CAJNOG010001506">
    <property type="protein sequence ID" value="CAF1449568.1"/>
    <property type="molecule type" value="Genomic_DNA"/>
</dbReference>
<organism evidence="2 4">
    <name type="scientific">Adineta steineri</name>
    <dbReference type="NCBI Taxonomy" id="433720"/>
    <lineage>
        <taxon>Eukaryota</taxon>
        <taxon>Metazoa</taxon>
        <taxon>Spiralia</taxon>
        <taxon>Gnathifera</taxon>
        <taxon>Rotifera</taxon>
        <taxon>Eurotatoria</taxon>
        <taxon>Bdelloidea</taxon>
        <taxon>Adinetida</taxon>
        <taxon>Adinetidae</taxon>
        <taxon>Adineta</taxon>
    </lineage>
</organism>
<comment type="caution">
    <text evidence="2">The sequence shown here is derived from an EMBL/GenBank/DDBJ whole genome shotgun (WGS) entry which is preliminary data.</text>
</comment>
<proteinExistence type="predicted"/>
<feature type="region of interest" description="Disordered" evidence="1">
    <location>
        <begin position="16"/>
        <end position="44"/>
    </location>
</feature>
<feature type="compositionally biased region" description="Polar residues" evidence="1">
    <location>
        <begin position="27"/>
        <end position="44"/>
    </location>
</feature>
<sequence>MDKMMMNEMWTHLPIDRASTPIEKRSFQPQPRTSTPKLSKTSYSIQQRLIKKKKKKKKQLNHIDYHLLFYGNMKKKTHSAIQIWFL</sequence>